<protein>
    <recommendedName>
        <fullName evidence="5">Lipoprotein</fullName>
    </recommendedName>
</protein>
<feature type="region of interest" description="Disordered" evidence="1">
    <location>
        <begin position="20"/>
        <end position="51"/>
    </location>
</feature>
<proteinExistence type="predicted"/>
<evidence type="ECO:0008006" key="5">
    <source>
        <dbReference type="Google" id="ProtNLM"/>
    </source>
</evidence>
<dbReference type="RefSeq" id="WP_175445485.1">
    <property type="nucleotide sequence ID" value="NZ_BMWO01000016.1"/>
</dbReference>
<feature type="chain" id="PRO_5011545983" description="Lipoprotein" evidence="2">
    <location>
        <begin position="18"/>
        <end position="51"/>
    </location>
</feature>
<evidence type="ECO:0000256" key="1">
    <source>
        <dbReference type="SAM" id="MobiDB-lite"/>
    </source>
</evidence>
<feature type="compositionally biased region" description="Low complexity" evidence="1">
    <location>
        <begin position="20"/>
        <end position="30"/>
    </location>
</feature>
<gene>
    <name evidence="3" type="ORF">SAMN05421855_1128</name>
</gene>
<organism evidence="3 4">
    <name type="scientific">Ulvibacter litoralis</name>
    <dbReference type="NCBI Taxonomy" id="227084"/>
    <lineage>
        <taxon>Bacteria</taxon>
        <taxon>Pseudomonadati</taxon>
        <taxon>Bacteroidota</taxon>
        <taxon>Flavobacteriia</taxon>
        <taxon>Flavobacteriales</taxon>
        <taxon>Flavobacteriaceae</taxon>
        <taxon>Ulvibacter</taxon>
    </lineage>
</organism>
<keyword evidence="4" id="KW-1185">Reference proteome</keyword>
<sequence>MKTKVILYFILIWTALSSCTPTSLSPSSASEAHPFYGTGGEHSSGPDNDKD</sequence>
<accession>A0A1G7JFB6</accession>
<dbReference type="AlphaFoldDB" id="A0A1G7JFB6"/>
<reference evidence="3 4" key="1">
    <citation type="submission" date="2016-10" db="EMBL/GenBank/DDBJ databases">
        <authorList>
            <person name="de Groot N.N."/>
        </authorList>
    </citation>
    <scope>NUCLEOTIDE SEQUENCE [LARGE SCALE GENOMIC DNA]</scope>
    <source>
        <strain evidence="3 4">DSM 16195</strain>
    </source>
</reference>
<evidence type="ECO:0000313" key="3">
    <source>
        <dbReference type="EMBL" id="SDF23601.1"/>
    </source>
</evidence>
<keyword evidence="2" id="KW-0732">Signal</keyword>
<dbReference type="PROSITE" id="PS51257">
    <property type="entry name" value="PROKAR_LIPOPROTEIN"/>
    <property type="match status" value="1"/>
</dbReference>
<dbReference type="STRING" id="227084.SAMN05421855_1128"/>
<evidence type="ECO:0000256" key="2">
    <source>
        <dbReference type="SAM" id="SignalP"/>
    </source>
</evidence>
<evidence type="ECO:0000313" key="4">
    <source>
        <dbReference type="Proteomes" id="UP000199321"/>
    </source>
</evidence>
<dbReference type="EMBL" id="FNBA01000012">
    <property type="protein sequence ID" value="SDF23601.1"/>
    <property type="molecule type" value="Genomic_DNA"/>
</dbReference>
<feature type="signal peptide" evidence="2">
    <location>
        <begin position="1"/>
        <end position="17"/>
    </location>
</feature>
<dbReference type="Proteomes" id="UP000199321">
    <property type="component" value="Unassembled WGS sequence"/>
</dbReference>
<name>A0A1G7JFB6_9FLAO</name>